<dbReference type="Gene3D" id="1.20.120.530">
    <property type="entry name" value="GntR ligand-binding domain-like"/>
    <property type="match status" value="1"/>
</dbReference>
<keyword evidence="2" id="KW-0238">DNA-binding</keyword>
<dbReference type="Pfam" id="PF07729">
    <property type="entry name" value="FCD"/>
    <property type="match status" value="1"/>
</dbReference>
<keyword evidence="3" id="KW-0804">Transcription</keyword>
<dbReference type="SMART" id="SM00345">
    <property type="entry name" value="HTH_GNTR"/>
    <property type="match status" value="1"/>
</dbReference>
<dbReference type="GO" id="GO:0003700">
    <property type="term" value="F:DNA-binding transcription factor activity"/>
    <property type="evidence" value="ECO:0007669"/>
    <property type="project" value="InterPro"/>
</dbReference>
<dbReference type="EMBL" id="BMIS01000005">
    <property type="protein sequence ID" value="GGE67337.1"/>
    <property type="molecule type" value="Genomic_DNA"/>
</dbReference>
<evidence type="ECO:0000313" key="5">
    <source>
        <dbReference type="EMBL" id="GGE67337.1"/>
    </source>
</evidence>
<dbReference type="Pfam" id="PF00392">
    <property type="entry name" value="GntR"/>
    <property type="match status" value="1"/>
</dbReference>
<comment type="caution">
    <text evidence="5">The sequence shown here is derived from an EMBL/GenBank/DDBJ whole genome shotgun (WGS) entry which is preliminary data.</text>
</comment>
<reference evidence="5" key="2">
    <citation type="submission" date="2020-09" db="EMBL/GenBank/DDBJ databases">
        <authorList>
            <person name="Sun Q."/>
            <person name="Zhou Y."/>
        </authorList>
    </citation>
    <scope>NUCLEOTIDE SEQUENCE</scope>
    <source>
        <strain evidence="5">CGMCC 1.15388</strain>
    </source>
</reference>
<dbReference type="CDD" id="cd07377">
    <property type="entry name" value="WHTH_GntR"/>
    <property type="match status" value="1"/>
</dbReference>
<dbReference type="InterPro" id="IPR011711">
    <property type="entry name" value="GntR_C"/>
</dbReference>
<dbReference type="Proteomes" id="UP000633136">
    <property type="component" value="Unassembled WGS sequence"/>
</dbReference>
<dbReference type="PANTHER" id="PTHR43537:SF5">
    <property type="entry name" value="UXU OPERON TRANSCRIPTIONAL REGULATOR"/>
    <property type="match status" value="1"/>
</dbReference>
<accession>A0A917AQW6</accession>
<dbReference type="InterPro" id="IPR036388">
    <property type="entry name" value="WH-like_DNA-bd_sf"/>
</dbReference>
<dbReference type="PROSITE" id="PS50949">
    <property type="entry name" value="HTH_GNTR"/>
    <property type="match status" value="1"/>
</dbReference>
<dbReference type="SUPFAM" id="SSF48008">
    <property type="entry name" value="GntR ligand-binding domain-like"/>
    <property type="match status" value="1"/>
</dbReference>
<evidence type="ECO:0000256" key="3">
    <source>
        <dbReference type="ARBA" id="ARBA00023163"/>
    </source>
</evidence>
<feature type="domain" description="HTH gntR-type" evidence="4">
    <location>
        <begin position="20"/>
        <end position="87"/>
    </location>
</feature>
<dbReference type="InterPro" id="IPR008920">
    <property type="entry name" value="TF_FadR/GntR_C"/>
</dbReference>
<dbReference type="AlphaFoldDB" id="A0A917AQW6"/>
<evidence type="ECO:0000259" key="4">
    <source>
        <dbReference type="PROSITE" id="PS50949"/>
    </source>
</evidence>
<dbReference type="Gene3D" id="1.10.10.10">
    <property type="entry name" value="Winged helix-like DNA-binding domain superfamily/Winged helix DNA-binding domain"/>
    <property type="match status" value="1"/>
</dbReference>
<name>A0A917AQW6_9MICC</name>
<keyword evidence="6" id="KW-1185">Reference proteome</keyword>
<evidence type="ECO:0000256" key="2">
    <source>
        <dbReference type="ARBA" id="ARBA00023125"/>
    </source>
</evidence>
<keyword evidence="1" id="KW-0805">Transcription regulation</keyword>
<dbReference type="GO" id="GO:0003677">
    <property type="term" value="F:DNA binding"/>
    <property type="evidence" value="ECO:0007669"/>
    <property type="project" value="UniProtKB-KW"/>
</dbReference>
<reference evidence="5" key="1">
    <citation type="journal article" date="2014" name="Int. J. Syst. Evol. Microbiol.">
        <title>Complete genome sequence of Corynebacterium casei LMG S-19264T (=DSM 44701T), isolated from a smear-ripened cheese.</title>
        <authorList>
            <consortium name="US DOE Joint Genome Institute (JGI-PGF)"/>
            <person name="Walter F."/>
            <person name="Albersmeier A."/>
            <person name="Kalinowski J."/>
            <person name="Ruckert C."/>
        </authorList>
    </citation>
    <scope>NUCLEOTIDE SEQUENCE</scope>
    <source>
        <strain evidence="5">CGMCC 1.15388</strain>
    </source>
</reference>
<dbReference type="InterPro" id="IPR000524">
    <property type="entry name" value="Tscrpt_reg_HTH_GntR"/>
</dbReference>
<dbReference type="PANTHER" id="PTHR43537">
    <property type="entry name" value="TRANSCRIPTIONAL REGULATOR, GNTR FAMILY"/>
    <property type="match status" value="1"/>
</dbReference>
<dbReference type="InterPro" id="IPR036390">
    <property type="entry name" value="WH_DNA-bd_sf"/>
</dbReference>
<dbReference type="SMART" id="SM00895">
    <property type="entry name" value="FCD"/>
    <property type="match status" value="1"/>
</dbReference>
<organism evidence="5 6">
    <name type="scientific">Nesterenkonia cremea</name>
    <dbReference type="NCBI Taxonomy" id="1882340"/>
    <lineage>
        <taxon>Bacteria</taxon>
        <taxon>Bacillati</taxon>
        <taxon>Actinomycetota</taxon>
        <taxon>Actinomycetes</taxon>
        <taxon>Micrococcales</taxon>
        <taxon>Micrococcaceae</taxon>
        <taxon>Nesterenkonia</taxon>
    </lineage>
</organism>
<evidence type="ECO:0000313" key="6">
    <source>
        <dbReference type="Proteomes" id="UP000633136"/>
    </source>
</evidence>
<protein>
    <submittedName>
        <fullName evidence="5">GntR family transcriptional regulator</fullName>
    </submittedName>
</protein>
<dbReference type="SUPFAM" id="SSF46785">
    <property type="entry name" value="Winged helix' DNA-binding domain"/>
    <property type="match status" value="1"/>
</dbReference>
<proteinExistence type="predicted"/>
<gene>
    <name evidence="5" type="ORF">GCM10011401_13350</name>
</gene>
<evidence type="ECO:0000256" key="1">
    <source>
        <dbReference type="ARBA" id="ARBA00023015"/>
    </source>
</evidence>
<sequence>MEIILLTLVNHSYCVYTDPMRASDVAYTALRDDIVEGRLAPDTVLGEVEQSERLGVSRTPIREAFSRLTAAGLALQSPGRGTVVSPISLADVDHLFELRIPLETQATQLAAQRGERAPFATLAEEFAAVAEHGPGTADQPGAPDQPSTSEYYRLAAELDAAVDAAVANPYLSTALQSLRVHLVRIRRLAQDEPQRLTASAYEHRDICRAIAAGDPELARAAAAVHLRRSLTYIKAAAENQTSQEDSLRKEAIPS</sequence>